<protein>
    <submittedName>
        <fullName evidence="2">Uncharacterized protein</fullName>
    </submittedName>
</protein>
<dbReference type="Proteomes" id="UP001217918">
    <property type="component" value="Unassembled WGS sequence"/>
</dbReference>
<gene>
    <name evidence="2" type="ORF">P8C59_000431</name>
</gene>
<feature type="chain" id="PRO_5042205018" evidence="1">
    <location>
        <begin position="21"/>
        <end position="162"/>
    </location>
</feature>
<evidence type="ECO:0000313" key="3">
    <source>
        <dbReference type="Proteomes" id="UP001217918"/>
    </source>
</evidence>
<feature type="signal peptide" evidence="1">
    <location>
        <begin position="1"/>
        <end position="20"/>
    </location>
</feature>
<dbReference type="EMBL" id="JAQQPM010000001">
    <property type="protein sequence ID" value="KAK2066632.1"/>
    <property type="molecule type" value="Genomic_DNA"/>
</dbReference>
<proteinExistence type="predicted"/>
<reference evidence="2" key="1">
    <citation type="journal article" date="2023" name="Mol. Plant Microbe Interact.">
        <title>Elucidating the Obligate Nature and Biological Capacity of an Invasive Fungal Corn Pathogen.</title>
        <authorList>
            <person name="MacCready J.S."/>
            <person name="Roggenkamp E.M."/>
            <person name="Gdanetz K."/>
            <person name="Chilvers M.I."/>
        </authorList>
    </citation>
    <scope>NUCLEOTIDE SEQUENCE</scope>
    <source>
        <strain evidence="2">PM02</strain>
    </source>
</reference>
<evidence type="ECO:0000313" key="2">
    <source>
        <dbReference type="EMBL" id="KAK2066632.1"/>
    </source>
</evidence>
<accession>A0AAD9M7K9</accession>
<name>A0AAD9M7K9_9PEZI</name>
<dbReference type="AlphaFoldDB" id="A0AAD9M7K9"/>
<evidence type="ECO:0000256" key="1">
    <source>
        <dbReference type="SAM" id="SignalP"/>
    </source>
</evidence>
<comment type="caution">
    <text evidence="2">The sequence shown here is derived from an EMBL/GenBank/DDBJ whole genome shotgun (WGS) entry which is preliminary data.</text>
</comment>
<organism evidence="2 3">
    <name type="scientific">Phyllachora maydis</name>
    <dbReference type="NCBI Taxonomy" id="1825666"/>
    <lineage>
        <taxon>Eukaryota</taxon>
        <taxon>Fungi</taxon>
        <taxon>Dikarya</taxon>
        <taxon>Ascomycota</taxon>
        <taxon>Pezizomycotina</taxon>
        <taxon>Sordariomycetes</taxon>
        <taxon>Sordariomycetidae</taxon>
        <taxon>Phyllachorales</taxon>
        <taxon>Phyllachoraceae</taxon>
        <taxon>Phyllachora</taxon>
    </lineage>
</organism>
<keyword evidence="1" id="KW-0732">Signal</keyword>
<keyword evidence="3" id="KW-1185">Reference proteome</keyword>
<sequence>MKTLNVIFMAALLAGSSVVALPSLAPVNFMHSASAAITTTRRWLEYPPSCRSADHGSFEVTDMAWLIGNLTIDTIDMTVGVVSEATVFFELATARICVFNAQSNVNTTTSPYEAALAANATLHQCCKGPSPACAGGSRVGHGRDRVPLNITAQTSAVDCGAV</sequence>